<sequence length="647" mass="72995">MFSFISVFLVLKASMLFCSLNEPKCFLRIKDKKNKDGDKEVDCFFSIYTKHGHMKNEHFSGNLDKQLTTKNIHLILSLYFAIEEINMSPHLLPNISLLVKVECKLLADGSKVSLSSRRGDYFPNYNCGNHRRYLIVLTGPMWLPTAMLGPLLYISRTPEVRRSLKTCSRKMLLKWLSRNHFEMSMSDTSYNLYNAVYAVAHSLNELLLQQANTLSNNVGKGLEFDSLQVLSSLKNIHFVNPAGDLVNLNQKENMNINYDIFYTGNFLQSFGIKVKIGKFFKYFTHPQELLMYEELVDWATDVRQTLPSICSIPCHPGFRKSPQEGKAVCCFDCIPCPENEISNMTDMDYCFKCPDNQYANPEGTHCLSKIVTFLSYEDPMGVVLACLALGFSALTAAVFGIFLRNQDTPIVKANNRALSYCLLISLIYCFLCSLLFIGQPHILTCIMQQTIFAVVFTVAISTVLTKTITVVLAFRFTLPSKRMRWLMTSGASILIIPICTMIQLIICGIWLGTSPPFVDSDGHIEHGHILVVCNKGSVIAFYCVLGYLGSIALTSFTVAFLARNLPDTFNEAKFLTFSMLVFCSVWLTFLPVYHSTNGKALVAVEVFCILTSTAGIFLCIFAPKCYIILLKPENKSFHKFRHKNANV</sequence>
<feature type="transmembrane region" description="Helical" evidence="11">
    <location>
        <begin position="539"/>
        <end position="562"/>
    </location>
</feature>
<dbReference type="OrthoDB" id="5984008at2759"/>
<dbReference type="Gene3D" id="3.40.50.2300">
    <property type="match status" value="3"/>
</dbReference>
<dbReference type="Proteomes" id="UP000000589">
    <property type="component" value="Chromosome 7"/>
</dbReference>
<keyword evidence="7 11" id="KW-0472">Membrane</keyword>
<keyword evidence="3 11" id="KW-0812">Transmembrane</keyword>
<proteinExistence type="predicted"/>
<dbReference type="Ensembl" id="ENSMUST00000233744.2">
    <property type="protein sequence ID" value="ENSMUSP00000156574.2"/>
    <property type="gene ID" value="ENSMUSG00000091239.4"/>
</dbReference>
<evidence type="ECO:0000256" key="10">
    <source>
        <dbReference type="ARBA" id="ARBA00023224"/>
    </source>
</evidence>
<keyword evidence="8" id="KW-0675">Receptor</keyword>
<keyword evidence="6" id="KW-0297">G-protein coupled receptor</keyword>
<dbReference type="InterPro" id="IPR011500">
    <property type="entry name" value="GPCR_3_9-Cys_dom"/>
</dbReference>
<gene>
    <name evidence="14 15" type="primary">Vmn2r76</name>
</gene>
<feature type="transmembrane region" description="Helical" evidence="11">
    <location>
        <begin position="382"/>
        <end position="405"/>
    </location>
</feature>
<feature type="transmembrane region" description="Helical" evidence="11">
    <location>
        <begin position="450"/>
        <end position="474"/>
    </location>
</feature>
<evidence type="ECO:0000256" key="1">
    <source>
        <dbReference type="ARBA" id="ARBA00004651"/>
    </source>
</evidence>
<dbReference type="InterPro" id="IPR038550">
    <property type="entry name" value="GPCR_3_9-Cys_sf"/>
</dbReference>
<evidence type="ECO:0000256" key="8">
    <source>
        <dbReference type="ARBA" id="ARBA00023170"/>
    </source>
</evidence>
<dbReference type="GO" id="GO:0004930">
    <property type="term" value="F:G protein-coupled receptor activity"/>
    <property type="evidence" value="ECO:0007669"/>
    <property type="project" value="UniProtKB-KW"/>
</dbReference>
<dbReference type="SMR" id="A0A3B2WAX7"/>
<reference evidence="14 16" key="2">
    <citation type="journal article" date="2011" name="PLoS Biol.">
        <title>Modernizing reference genome assemblies.</title>
        <authorList>
            <person name="Church D.M."/>
            <person name="Schneider V.A."/>
            <person name="Graves T."/>
            <person name="Auger K."/>
            <person name="Cunningham F."/>
            <person name="Bouk N."/>
            <person name="Chen H.C."/>
            <person name="Agarwala R."/>
            <person name="McLaren W.M."/>
            <person name="Ritchie G.R."/>
            <person name="Albracht D."/>
            <person name="Kremitzki M."/>
            <person name="Rock S."/>
            <person name="Kotkiewicz H."/>
            <person name="Kremitzki C."/>
            <person name="Wollam A."/>
            <person name="Trani L."/>
            <person name="Fulton L."/>
            <person name="Fulton R."/>
            <person name="Matthews L."/>
            <person name="Whitehead S."/>
            <person name="Chow W."/>
            <person name="Torrance J."/>
            <person name="Dunn M."/>
            <person name="Harden G."/>
            <person name="Threadgold G."/>
            <person name="Wood J."/>
            <person name="Collins J."/>
            <person name="Heath P."/>
            <person name="Griffiths G."/>
            <person name="Pelan S."/>
            <person name="Grafham D."/>
            <person name="Eichler E.E."/>
            <person name="Weinstock G."/>
            <person name="Mardis E.R."/>
            <person name="Wilson R.K."/>
            <person name="Howe K."/>
            <person name="Flicek P."/>
            <person name="Hubbard T."/>
        </authorList>
    </citation>
    <scope>NUCLEOTIDE SEQUENCE [LARGE SCALE GENOMIC DNA]</scope>
    <source>
        <strain evidence="14 16">C57BL/6J</strain>
    </source>
</reference>
<keyword evidence="2" id="KW-1003">Cell membrane</keyword>
<evidence type="ECO:0000256" key="12">
    <source>
        <dbReference type="SAM" id="SignalP"/>
    </source>
</evidence>
<feature type="domain" description="G-protein coupled receptors family 3 profile" evidence="13">
    <location>
        <begin position="380"/>
        <end position="644"/>
    </location>
</feature>
<dbReference type="AGR" id="MGI:3761332"/>
<feature type="transmembrane region" description="Helical" evidence="11">
    <location>
        <begin position="486"/>
        <end position="511"/>
    </location>
</feature>
<reference evidence="14 16" key="1">
    <citation type="journal article" date="2009" name="PLoS Biol.">
        <title>Lineage-specific biology revealed by a finished genome assembly of the mouse.</title>
        <authorList>
            <consortium name="Mouse Genome Sequencing Consortium"/>
            <person name="Church D.M."/>
            <person name="Goodstadt L."/>
            <person name="Hillier L.W."/>
            <person name="Zody M.C."/>
            <person name="Goldstein S."/>
            <person name="She X."/>
            <person name="Bult C.J."/>
            <person name="Agarwala R."/>
            <person name="Cherry J.L."/>
            <person name="DiCuccio M."/>
            <person name="Hlavina W."/>
            <person name="Kapustin Y."/>
            <person name="Meric P."/>
            <person name="Maglott D."/>
            <person name="Birtle Z."/>
            <person name="Marques A.C."/>
            <person name="Graves T."/>
            <person name="Zhou S."/>
            <person name="Teague B."/>
            <person name="Potamousis K."/>
            <person name="Churas C."/>
            <person name="Place M."/>
            <person name="Herschleb J."/>
            <person name="Runnheim R."/>
            <person name="Forrest D."/>
            <person name="Amos-Landgraf J."/>
            <person name="Schwartz D.C."/>
            <person name="Cheng Z."/>
            <person name="Lindblad-Toh K."/>
            <person name="Eichler E.E."/>
            <person name="Ponting C.P."/>
        </authorList>
    </citation>
    <scope>NUCLEOTIDE SEQUENCE [LARGE SCALE GENOMIC DNA]</scope>
    <source>
        <strain evidence="14 16">C57BL/6J</strain>
    </source>
</reference>
<dbReference type="FunFam" id="3.40.50.2300:FF:000687">
    <property type="entry name" value="Vomeronasal 2, receptor 76"/>
    <property type="match status" value="1"/>
</dbReference>
<dbReference type="GO" id="GO:0005886">
    <property type="term" value="C:plasma membrane"/>
    <property type="evidence" value="ECO:0007669"/>
    <property type="project" value="UniProtKB-SubCell"/>
</dbReference>
<dbReference type="Pfam" id="PF07562">
    <property type="entry name" value="NCD3G"/>
    <property type="match status" value="1"/>
</dbReference>
<evidence type="ECO:0000256" key="2">
    <source>
        <dbReference type="ARBA" id="ARBA00022475"/>
    </source>
</evidence>
<feature type="transmembrane region" description="Helical" evidence="11">
    <location>
        <begin position="600"/>
        <end position="622"/>
    </location>
</feature>
<dbReference type="VEuPathDB" id="HostDB:ENSMUSG00000091239"/>
<evidence type="ECO:0000256" key="6">
    <source>
        <dbReference type="ARBA" id="ARBA00023040"/>
    </source>
</evidence>
<feature type="transmembrane region" description="Helical" evidence="11">
    <location>
        <begin position="574"/>
        <end position="594"/>
    </location>
</feature>
<dbReference type="Gene3D" id="2.10.50.30">
    <property type="entry name" value="GPCR, family 3, nine cysteines domain"/>
    <property type="match status" value="1"/>
</dbReference>
<protein>
    <submittedName>
        <fullName evidence="14">Vomeronasal 2, receptor 76</fullName>
    </submittedName>
</protein>
<keyword evidence="16" id="KW-1185">Reference proteome</keyword>
<dbReference type="PANTHER" id="PTHR24061">
    <property type="entry name" value="CALCIUM-SENSING RECEPTOR-RELATED"/>
    <property type="match status" value="1"/>
</dbReference>
<dbReference type="GeneTree" id="ENSGT00950000183069"/>
<accession>A0A3B2WAX7</accession>
<reference evidence="14" key="4">
    <citation type="submission" date="2025-09" db="UniProtKB">
        <authorList>
            <consortium name="Ensembl"/>
        </authorList>
    </citation>
    <scope>IDENTIFICATION</scope>
    <source>
        <strain evidence="14">C57BL/6J</strain>
    </source>
</reference>
<dbReference type="InterPro" id="IPR017978">
    <property type="entry name" value="GPCR_3_C"/>
</dbReference>
<dbReference type="Pfam" id="PF01094">
    <property type="entry name" value="ANF_receptor"/>
    <property type="match status" value="1"/>
</dbReference>
<dbReference type="FunFam" id="2.10.50.30:FF:000009">
    <property type="entry name" value="Vomeronasal 2, receptor 66"/>
    <property type="match status" value="1"/>
</dbReference>
<dbReference type="SUPFAM" id="SSF53822">
    <property type="entry name" value="Periplasmic binding protein-like I"/>
    <property type="match status" value="2"/>
</dbReference>
<dbReference type="Pfam" id="PF00003">
    <property type="entry name" value="7tm_3"/>
    <property type="match status" value="1"/>
</dbReference>
<dbReference type="PANTHER" id="PTHR24061:SF409">
    <property type="entry name" value="VOMERONASAL 2, RECEPTOR 76"/>
    <property type="match status" value="1"/>
</dbReference>
<comment type="subcellular location">
    <subcellularLocation>
        <location evidence="1">Cell membrane</location>
        <topology evidence="1">Multi-pass membrane protein</topology>
    </subcellularLocation>
</comment>
<evidence type="ECO:0000256" key="3">
    <source>
        <dbReference type="ARBA" id="ARBA00022692"/>
    </source>
</evidence>
<organism evidence="14 16">
    <name type="scientific">Mus musculus</name>
    <name type="common">Mouse</name>
    <dbReference type="NCBI Taxonomy" id="10090"/>
    <lineage>
        <taxon>Eukaryota</taxon>
        <taxon>Metazoa</taxon>
        <taxon>Chordata</taxon>
        <taxon>Craniata</taxon>
        <taxon>Vertebrata</taxon>
        <taxon>Euteleostomi</taxon>
        <taxon>Mammalia</taxon>
        <taxon>Eutheria</taxon>
        <taxon>Euarchontoglires</taxon>
        <taxon>Glires</taxon>
        <taxon>Rodentia</taxon>
        <taxon>Myomorpha</taxon>
        <taxon>Muroidea</taxon>
        <taxon>Muridae</taxon>
        <taxon>Murinae</taxon>
        <taxon>Mus</taxon>
        <taxon>Mus</taxon>
    </lineage>
</organism>
<evidence type="ECO:0000256" key="7">
    <source>
        <dbReference type="ARBA" id="ARBA00023136"/>
    </source>
</evidence>
<keyword evidence="4 12" id="KW-0732">Signal</keyword>
<keyword evidence="10" id="KW-0807">Transducer</keyword>
<dbReference type="InterPro" id="IPR001828">
    <property type="entry name" value="ANF_lig-bd_rcpt"/>
</dbReference>
<evidence type="ECO:0000313" key="14">
    <source>
        <dbReference type="Ensembl" id="ENSMUSP00000156574.2"/>
    </source>
</evidence>
<name>A0A3B2WAX7_MOUSE</name>
<evidence type="ECO:0000256" key="4">
    <source>
        <dbReference type="ARBA" id="ARBA00022729"/>
    </source>
</evidence>
<dbReference type="InterPro" id="IPR028082">
    <property type="entry name" value="Peripla_BP_I"/>
</dbReference>
<evidence type="ECO:0000256" key="5">
    <source>
        <dbReference type="ARBA" id="ARBA00022989"/>
    </source>
</evidence>
<dbReference type="PROSITE" id="PS50259">
    <property type="entry name" value="G_PROTEIN_RECEP_F3_4"/>
    <property type="match status" value="1"/>
</dbReference>
<evidence type="ECO:0000256" key="11">
    <source>
        <dbReference type="SAM" id="Phobius"/>
    </source>
</evidence>
<dbReference type="InterPro" id="IPR004073">
    <property type="entry name" value="GPCR_3_vmron_rcpt_2"/>
</dbReference>
<feature type="signal peptide" evidence="12">
    <location>
        <begin position="1"/>
        <end position="18"/>
    </location>
</feature>
<evidence type="ECO:0000256" key="9">
    <source>
        <dbReference type="ARBA" id="ARBA00023180"/>
    </source>
</evidence>
<keyword evidence="9" id="KW-0325">Glycoprotein</keyword>
<dbReference type="MGI" id="MGI:3761332">
    <property type="gene designation" value="Vmn2r76"/>
</dbReference>
<dbReference type="InterPro" id="IPR000068">
    <property type="entry name" value="GPCR_3_Ca_sens_rcpt-rel"/>
</dbReference>
<evidence type="ECO:0000313" key="16">
    <source>
        <dbReference type="Proteomes" id="UP000000589"/>
    </source>
</evidence>
<feature type="chain" id="PRO_5017414429" evidence="12">
    <location>
        <begin position="19"/>
        <end position="647"/>
    </location>
</feature>
<evidence type="ECO:0000313" key="15">
    <source>
        <dbReference type="MGI" id="MGI:3761332"/>
    </source>
</evidence>
<evidence type="ECO:0000259" key="13">
    <source>
        <dbReference type="PROSITE" id="PS50259"/>
    </source>
</evidence>
<dbReference type="PRINTS" id="PR01535">
    <property type="entry name" value="VOMERONASL2R"/>
</dbReference>
<reference evidence="14" key="3">
    <citation type="submission" date="2025-08" db="UniProtKB">
        <authorList>
            <consortium name="Ensembl"/>
        </authorList>
    </citation>
    <scope>IDENTIFICATION</scope>
    <source>
        <strain evidence="14">C57BL/6J</strain>
    </source>
</reference>
<dbReference type="ExpressionAtlas" id="A0A3B2WAX7">
    <property type="expression patterns" value="baseline and differential"/>
</dbReference>
<feature type="transmembrane region" description="Helical" evidence="11">
    <location>
        <begin position="417"/>
        <end position="438"/>
    </location>
</feature>
<dbReference type="AlphaFoldDB" id="A0A3B2WAX7"/>
<dbReference type="CDD" id="cd15283">
    <property type="entry name" value="7tmC_V2R_pheromone"/>
    <property type="match status" value="1"/>
</dbReference>
<keyword evidence="5 11" id="KW-1133">Transmembrane helix</keyword>